<dbReference type="Pfam" id="PF02128">
    <property type="entry name" value="Peptidase_M36"/>
    <property type="match status" value="1"/>
</dbReference>
<dbReference type="InterPro" id="IPR027268">
    <property type="entry name" value="Peptidase_M4/M1_CTD_sf"/>
</dbReference>
<protein>
    <submittedName>
        <fullName evidence="15">M36 family metallopeptidase</fullName>
    </submittedName>
</protein>
<dbReference type="InterPro" id="IPR007110">
    <property type="entry name" value="Ig-like_dom"/>
</dbReference>
<dbReference type="Gene3D" id="3.10.170.10">
    <property type="match status" value="2"/>
</dbReference>
<evidence type="ECO:0000256" key="8">
    <source>
        <dbReference type="ARBA" id="ARBA00022801"/>
    </source>
</evidence>
<keyword evidence="10" id="KW-0482">Metalloprotease</keyword>
<dbReference type="GO" id="GO:0005615">
    <property type="term" value="C:extracellular space"/>
    <property type="evidence" value="ECO:0007669"/>
    <property type="project" value="InterPro"/>
</dbReference>
<dbReference type="SUPFAM" id="SSF48726">
    <property type="entry name" value="Immunoglobulin"/>
    <property type="match status" value="1"/>
</dbReference>
<feature type="region of interest" description="Disordered" evidence="12">
    <location>
        <begin position="389"/>
        <end position="430"/>
    </location>
</feature>
<dbReference type="GO" id="GO:0004222">
    <property type="term" value="F:metalloendopeptidase activity"/>
    <property type="evidence" value="ECO:0007669"/>
    <property type="project" value="InterPro"/>
</dbReference>
<evidence type="ECO:0000256" key="11">
    <source>
        <dbReference type="ARBA" id="ARBA00023145"/>
    </source>
</evidence>
<keyword evidence="8" id="KW-0378">Hydrolase</keyword>
<feature type="chain" id="PRO_5035234037" evidence="13">
    <location>
        <begin position="22"/>
        <end position="946"/>
    </location>
</feature>
<dbReference type="EMBL" id="CP071793">
    <property type="protein sequence ID" value="QTD47919.1"/>
    <property type="molecule type" value="Genomic_DNA"/>
</dbReference>
<evidence type="ECO:0000256" key="7">
    <source>
        <dbReference type="ARBA" id="ARBA00022729"/>
    </source>
</evidence>
<evidence type="ECO:0000256" key="6">
    <source>
        <dbReference type="ARBA" id="ARBA00022723"/>
    </source>
</evidence>
<evidence type="ECO:0000256" key="3">
    <source>
        <dbReference type="ARBA" id="ARBA00006006"/>
    </source>
</evidence>
<dbReference type="CDD" id="cd04818">
    <property type="entry name" value="PA_subtilisin_1"/>
    <property type="match status" value="1"/>
</dbReference>
<dbReference type="Gene3D" id="3.50.30.30">
    <property type="match status" value="1"/>
</dbReference>
<dbReference type="Pfam" id="PF07504">
    <property type="entry name" value="FTP"/>
    <property type="match status" value="1"/>
</dbReference>
<feature type="compositionally biased region" description="Polar residues" evidence="12">
    <location>
        <begin position="389"/>
        <end position="426"/>
    </location>
</feature>
<evidence type="ECO:0000256" key="1">
    <source>
        <dbReference type="ARBA" id="ARBA00001947"/>
    </source>
</evidence>
<dbReference type="Proteomes" id="UP000663929">
    <property type="component" value="Chromosome"/>
</dbReference>
<feature type="region of interest" description="Disordered" evidence="12">
    <location>
        <begin position="277"/>
        <end position="342"/>
    </location>
</feature>
<dbReference type="PROSITE" id="PS00018">
    <property type="entry name" value="EF_HAND_1"/>
    <property type="match status" value="1"/>
</dbReference>
<dbReference type="Gene3D" id="1.10.390.10">
    <property type="entry name" value="Neutral Protease Domain 2"/>
    <property type="match status" value="1"/>
</dbReference>
<dbReference type="InterPro" id="IPR011096">
    <property type="entry name" value="FTP_domain"/>
</dbReference>
<comment type="similarity">
    <text evidence="3">Belongs to the peptidase M36 family.</text>
</comment>
<dbReference type="Pfam" id="PF02225">
    <property type="entry name" value="PA"/>
    <property type="match status" value="1"/>
</dbReference>
<keyword evidence="7 13" id="KW-0732">Signal</keyword>
<evidence type="ECO:0000256" key="9">
    <source>
        <dbReference type="ARBA" id="ARBA00022833"/>
    </source>
</evidence>
<proteinExistence type="inferred from homology"/>
<dbReference type="InterPro" id="IPR046450">
    <property type="entry name" value="PA_dom_sf"/>
</dbReference>
<reference evidence="15" key="1">
    <citation type="submission" date="2021-03" db="EMBL/GenBank/DDBJ databases">
        <title>Acanthopleuribacteraceae sp. M133.</title>
        <authorList>
            <person name="Wang G."/>
        </authorList>
    </citation>
    <scope>NUCLEOTIDE SEQUENCE</scope>
    <source>
        <strain evidence="15">M133</strain>
    </source>
</reference>
<dbReference type="SUPFAM" id="SSF52025">
    <property type="entry name" value="PA domain"/>
    <property type="match status" value="1"/>
</dbReference>
<evidence type="ECO:0000256" key="5">
    <source>
        <dbReference type="ARBA" id="ARBA00022670"/>
    </source>
</evidence>
<dbReference type="RefSeq" id="WP_237377585.1">
    <property type="nucleotide sequence ID" value="NZ_CP071793.1"/>
</dbReference>
<dbReference type="PANTHER" id="PTHR33478">
    <property type="entry name" value="EXTRACELLULAR METALLOPROTEINASE MEP"/>
    <property type="match status" value="1"/>
</dbReference>
<dbReference type="Gene3D" id="2.60.40.10">
    <property type="entry name" value="Immunoglobulins"/>
    <property type="match status" value="1"/>
</dbReference>
<keyword evidence="11" id="KW-0865">Zymogen</keyword>
<keyword evidence="5" id="KW-0645">Protease</keyword>
<feature type="signal peptide" evidence="13">
    <location>
        <begin position="1"/>
        <end position="21"/>
    </location>
</feature>
<dbReference type="CDD" id="cd00096">
    <property type="entry name" value="Ig"/>
    <property type="match status" value="1"/>
</dbReference>
<dbReference type="AlphaFoldDB" id="A0A8A4TCU0"/>
<dbReference type="PANTHER" id="PTHR33478:SF1">
    <property type="entry name" value="EXTRACELLULAR METALLOPROTEINASE MEP"/>
    <property type="match status" value="1"/>
</dbReference>
<keyword evidence="6" id="KW-0479">Metal-binding</keyword>
<comment type="cofactor">
    <cofactor evidence="1">
        <name>Zn(2+)</name>
        <dbReference type="ChEBI" id="CHEBI:29105"/>
    </cofactor>
</comment>
<comment type="subcellular location">
    <subcellularLocation>
        <location evidence="2">Secreted</location>
    </subcellularLocation>
</comment>
<dbReference type="PROSITE" id="PS50835">
    <property type="entry name" value="IG_LIKE"/>
    <property type="match status" value="1"/>
</dbReference>
<keyword evidence="16" id="KW-1185">Reference proteome</keyword>
<dbReference type="InterPro" id="IPR013783">
    <property type="entry name" value="Ig-like_fold"/>
</dbReference>
<dbReference type="SUPFAM" id="SSF55486">
    <property type="entry name" value="Metalloproteases ('zincins'), catalytic domain"/>
    <property type="match status" value="1"/>
</dbReference>
<evidence type="ECO:0000256" key="10">
    <source>
        <dbReference type="ARBA" id="ARBA00023049"/>
    </source>
</evidence>
<evidence type="ECO:0000256" key="12">
    <source>
        <dbReference type="SAM" id="MobiDB-lite"/>
    </source>
</evidence>
<keyword evidence="9" id="KW-0862">Zinc</keyword>
<organism evidence="15 16">
    <name type="scientific">Sulfidibacter corallicola</name>
    <dbReference type="NCBI Taxonomy" id="2818388"/>
    <lineage>
        <taxon>Bacteria</taxon>
        <taxon>Pseudomonadati</taxon>
        <taxon>Acidobacteriota</taxon>
        <taxon>Holophagae</taxon>
        <taxon>Acanthopleuribacterales</taxon>
        <taxon>Acanthopleuribacteraceae</taxon>
        <taxon>Sulfidibacter</taxon>
    </lineage>
</organism>
<feature type="domain" description="Ig-like" evidence="14">
    <location>
        <begin position="816"/>
        <end position="897"/>
    </location>
</feature>
<dbReference type="InterPro" id="IPR003137">
    <property type="entry name" value="PA_domain"/>
</dbReference>
<evidence type="ECO:0000256" key="4">
    <source>
        <dbReference type="ARBA" id="ARBA00022525"/>
    </source>
</evidence>
<dbReference type="InterPro" id="IPR001842">
    <property type="entry name" value="Peptidase_M36"/>
</dbReference>
<name>A0A8A4TCU0_SULCO</name>
<dbReference type="InterPro" id="IPR018247">
    <property type="entry name" value="EF_Hand_1_Ca_BS"/>
</dbReference>
<evidence type="ECO:0000259" key="14">
    <source>
        <dbReference type="PROSITE" id="PS50835"/>
    </source>
</evidence>
<evidence type="ECO:0000256" key="2">
    <source>
        <dbReference type="ARBA" id="ARBA00004613"/>
    </source>
</evidence>
<sequence>MKLIRFASCALILGLCGTGLAQSQPGKIEYLTGPSDSGPRQVVMDYIRANLSSLGLTAEDVADPIIEEVHSPQTGSTHLYLTQTHRGIAVETAILNATVTREGRLLTLKSRFVADLAEAVQTPDDSVSSELAIIKSAEHLGLEAPEELQLQSSEVGPAERRTFSGATLSRSDITVHLRYLPTADRGVPLIWVVELDEIRKDDWWRLYVNASNGEVLGKFNYTIHDSFHAPYREPGKKIVGYKASRATGQHLVELFAKFGGVDGSSYNVLPLPAESPNHGDFTTINDPAHPDASPFGWHDTDGVAGAEFTTTEGNNVHAYQDRDGNDTPPTPNDDPDGGPSLTFDVTYPLDSPPIDYLAGATVNLFFWNNLSHDILHFFGFDEAGGNFQETNYSGQGTGSDSVNAQSQSRADLEPTDQTRNNANFSTPAEGLNPRMRMYEFTGPAGVEVLAPVDLVGTSVASLASFGDQLENDLTGNVEVVDDGDVGDGTGSTTDACQALINGATITGNIALLDRGSCSFVDKVRNAQNAGAIGVIIVNNQGDGLVNPGGDNAEDINIPSLFVGQTFGTSLKEAILGGEDVQVTFKAALFFNRDSDLDPGIIVHEYGHGLSNRLTGGPSQVFCLNTQTTPEQAGEGWSDFLTLYFTQQPDFPRGLPRGIGTYSSFQEVDGPGIRPFRYANDMTVNPATYTTISEVSVPHGVGFVFCTTLWDMYWNLVDDYGYDADLYQGTGGNNLALRLVNEGLKRQPCSPGFIDARDAILAADLELNAGANACAIWRAFARRGMGVNADQGSSASVTDSVEDFSVPAECNCAGSFPTVDPTSEGGSFCEGESVTLSVDGGGYNLQFQWQKDGENIEGAVLPVLQIDSLVNGDAGSYTCIVSHECESTTSAAMVVEVAPPIQLGNEAYSNWLTEICAGQDSNNNGILDVIDYVALINAASPAKVAAK</sequence>
<dbReference type="GO" id="GO:0008270">
    <property type="term" value="F:zinc ion binding"/>
    <property type="evidence" value="ECO:0007669"/>
    <property type="project" value="InterPro"/>
</dbReference>
<evidence type="ECO:0000256" key="13">
    <source>
        <dbReference type="SAM" id="SignalP"/>
    </source>
</evidence>
<gene>
    <name evidence="15" type="ORF">J3U87_20225</name>
</gene>
<keyword evidence="4" id="KW-0964">Secreted</keyword>
<dbReference type="InterPro" id="IPR050371">
    <property type="entry name" value="Fungal_virulence_M36"/>
</dbReference>
<evidence type="ECO:0000313" key="15">
    <source>
        <dbReference type="EMBL" id="QTD47919.1"/>
    </source>
</evidence>
<dbReference type="GO" id="GO:0006508">
    <property type="term" value="P:proteolysis"/>
    <property type="evidence" value="ECO:0007669"/>
    <property type="project" value="UniProtKB-KW"/>
</dbReference>
<dbReference type="InterPro" id="IPR036179">
    <property type="entry name" value="Ig-like_dom_sf"/>
</dbReference>
<dbReference type="CDD" id="cd09596">
    <property type="entry name" value="M36"/>
    <property type="match status" value="1"/>
</dbReference>
<dbReference type="KEGG" id="scor:J3U87_20225"/>
<accession>A0A8A4TCU0</accession>
<evidence type="ECO:0000313" key="16">
    <source>
        <dbReference type="Proteomes" id="UP000663929"/>
    </source>
</evidence>